<protein>
    <submittedName>
        <fullName evidence="1">2'-5' RNA ligase family protein</fullName>
    </submittedName>
</protein>
<accession>A0ABD5ZNU0</accession>
<dbReference type="EMBL" id="JBHTAP010000001">
    <property type="protein sequence ID" value="MFC7234849.1"/>
    <property type="molecule type" value="Genomic_DNA"/>
</dbReference>
<keyword evidence="2" id="KW-1185">Reference proteome</keyword>
<comment type="caution">
    <text evidence="1">The sequence shown here is derived from an EMBL/GenBank/DDBJ whole genome shotgun (WGS) entry which is preliminary data.</text>
</comment>
<dbReference type="Proteomes" id="UP001596398">
    <property type="component" value="Unassembled WGS sequence"/>
</dbReference>
<dbReference type="AlphaFoldDB" id="A0ABD5ZNU0"/>
<gene>
    <name evidence="1" type="ORF">ACFQJ4_05890</name>
</gene>
<dbReference type="SUPFAM" id="SSF55144">
    <property type="entry name" value="LigT-like"/>
    <property type="match status" value="1"/>
</dbReference>
<organism evidence="1 2">
    <name type="scientific">Halosegnis marinus</name>
    <dbReference type="NCBI Taxonomy" id="3034023"/>
    <lineage>
        <taxon>Archaea</taxon>
        <taxon>Methanobacteriati</taxon>
        <taxon>Methanobacteriota</taxon>
        <taxon>Stenosarchaea group</taxon>
        <taxon>Halobacteria</taxon>
        <taxon>Halobacteriales</taxon>
        <taxon>Natronomonadaceae</taxon>
        <taxon>Halosegnis</taxon>
    </lineage>
</organism>
<dbReference type="Pfam" id="PF13563">
    <property type="entry name" value="2_5_RNA_ligase2"/>
    <property type="match status" value="1"/>
</dbReference>
<sequence length="161" mass="17775">MYSVNVPVPGEVVRLARGLASECLTATPRRGHSLVAKRLPDERYESMARRAREALDGTPPFAARVTEVDLFRQPPTGKAPVAYLAVESPELLRVHEALCEVFDPVPGFEGDEYDPHVTICRGGDAADLLGRGIEPFEWTVERLAFWHPGRELEVESVSLPA</sequence>
<dbReference type="RefSeq" id="WP_276235870.1">
    <property type="nucleotide sequence ID" value="NZ_CP119802.1"/>
</dbReference>
<dbReference type="GO" id="GO:0016874">
    <property type="term" value="F:ligase activity"/>
    <property type="evidence" value="ECO:0007669"/>
    <property type="project" value="UniProtKB-KW"/>
</dbReference>
<dbReference type="GeneID" id="79266521"/>
<proteinExistence type="predicted"/>
<dbReference type="Gene3D" id="3.90.1140.10">
    <property type="entry name" value="Cyclic phosphodiesterase"/>
    <property type="match status" value="1"/>
</dbReference>
<name>A0ABD5ZNU0_9EURY</name>
<evidence type="ECO:0000313" key="1">
    <source>
        <dbReference type="EMBL" id="MFC7234849.1"/>
    </source>
</evidence>
<keyword evidence="1" id="KW-0436">Ligase</keyword>
<evidence type="ECO:0000313" key="2">
    <source>
        <dbReference type="Proteomes" id="UP001596398"/>
    </source>
</evidence>
<dbReference type="InterPro" id="IPR009097">
    <property type="entry name" value="Cyclic_Pdiesterase"/>
</dbReference>
<reference evidence="1 2" key="1">
    <citation type="journal article" date="2019" name="Int. J. Syst. Evol. Microbiol.">
        <title>The Global Catalogue of Microorganisms (GCM) 10K type strain sequencing project: providing services to taxonomists for standard genome sequencing and annotation.</title>
        <authorList>
            <consortium name="The Broad Institute Genomics Platform"/>
            <consortium name="The Broad Institute Genome Sequencing Center for Infectious Disease"/>
            <person name="Wu L."/>
            <person name="Ma J."/>
        </authorList>
    </citation>
    <scope>NUCLEOTIDE SEQUENCE [LARGE SCALE GENOMIC DNA]</scope>
    <source>
        <strain evidence="1 2">DT85</strain>
    </source>
</reference>